<evidence type="ECO:0000313" key="1">
    <source>
        <dbReference type="EMBL" id="GAA1224493.1"/>
    </source>
</evidence>
<accession>A0ABP4GKT5</accession>
<protein>
    <submittedName>
        <fullName evidence="1">Uncharacterized protein</fullName>
    </submittedName>
</protein>
<dbReference type="EMBL" id="BAAAKW010000058">
    <property type="protein sequence ID" value="GAA1224493.1"/>
    <property type="molecule type" value="Genomic_DNA"/>
</dbReference>
<organism evidence="1 2">
    <name type="scientific">Rhodoglobus aureus</name>
    <dbReference type="NCBI Taxonomy" id="191497"/>
    <lineage>
        <taxon>Bacteria</taxon>
        <taxon>Bacillati</taxon>
        <taxon>Actinomycetota</taxon>
        <taxon>Actinomycetes</taxon>
        <taxon>Micrococcales</taxon>
        <taxon>Microbacteriaceae</taxon>
        <taxon>Rhodoglobus</taxon>
    </lineage>
</organism>
<comment type="caution">
    <text evidence="1">The sequence shown here is derived from an EMBL/GenBank/DDBJ whole genome shotgun (WGS) entry which is preliminary data.</text>
</comment>
<dbReference type="Proteomes" id="UP001500943">
    <property type="component" value="Unassembled WGS sequence"/>
</dbReference>
<gene>
    <name evidence="1" type="ORF">GCM10009655_24260</name>
</gene>
<dbReference type="RefSeq" id="WP_343926209.1">
    <property type="nucleotide sequence ID" value="NZ_BAAAKW010000058.1"/>
</dbReference>
<proteinExistence type="predicted"/>
<keyword evidence="2" id="KW-1185">Reference proteome</keyword>
<sequence length="184" mass="20196">MDASNWINLGLLVLTAAGLVATIIQAVAARRARDEATESSISAECHEKKALAASQRSAAASEAAVAEHRRVATALERQASLAEKQAKRQDPWTLTALGDESMDQLWRVTNSTGENVQHVSISTPAGFEENWIKPAAEFWDEVANGDSIEFTFVRRLSSPNTRTIWVFWTPADGSKQKQFTRSIP</sequence>
<name>A0ABP4GKT5_9MICO</name>
<reference evidence="2" key="1">
    <citation type="journal article" date="2019" name="Int. J. Syst. Evol. Microbiol.">
        <title>The Global Catalogue of Microorganisms (GCM) 10K type strain sequencing project: providing services to taxonomists for standard genome sequencing and annotation.</title>
        <authorList>
            <consortium name="The Broad Institute Genomics Platform"/>
            <consortium name="The Broad Institute Genome Sequencing Center for Infectious Disease"/>
            <person name="Wu L."/>
            <person name="Ma J."/>
        </authorList>
    </citation>
    <scope>NUCLEOTIDE SEQUENCE [LARGE SCALE GENOMIC DNA]</scope>
    <source>
        <strain evidence="2">JCM 12762</strain>
    </source>
</reference>
<evidence type="ECO:0000313" key="2">
    <source>
        <dbReference type="Proteomes" id="UP001500943"/>
    </source>
</evidence>